<evidence type="ECO:0000313" key="2">
    <source>
        <dbReference type="Proteomes" id="UP001355056"/>
    </source>
</evidence>
<evidence type="ECO:0008006" key="3">
    <source>
        <dbReference type="Google" id="ProtNLM"/>
    </source>
</evidence>
<sequence>MSKLKILGAGAVLTSAVAQTGVEMDGSPFSRGFNAIATINLTGATGTPTVLIEGSDDDTTYTTLMTVSAITASMVKAEVTLQPYMRVRVSAVGTAGTVSAWLEA</sequence>
<organism evidence="1 2">
    <name type="scientific">Novilysobacter erysipheiresistens</name>
    <dbReference type="NCBI Taxonomy" id="1749332"/>
    <lineage>
        <taxon>Bacteria</taxon>
        <taxon>Pseudomonadati</taxon>
        <taxon>Pseudomonadota</taxon>
        <taxon>Gammaproteobacteria</taxon>
        <taxon>Lysobacterales</taxon>
        <taxon>Lysobacteraceae</taxon>
        <taxon>Novilysobacter</taxon>
    </lineage>
</organism>
<dbReference type="RefSeq" id="WP_332614040.1">
    <property type="nucleotide sequence ID" value="NZ_JAXGFP010000001.1"/>
</dbReference>
<protein>
    <recommendedName>
        <fullName evidence="3">Phage tail protein</fullName>
    </recommendedName>
</protein>
<dbReference type="EMBL" id="JAXGFP010000001">
    <property type="protein sequence ID" value="MEG3182689.1"/>
    <property type="molecule type" value="Genomic_DNA"/>
</dbReference>
<comment type="caution">
    <text evidence="1">The sequence shown here is derived from an EMBL/GenBank/DDBJ whole genome shotgun (WGS) entry which is preliminary data.</text>
</comment>
<reference evidence="1 2" key="1">
    <citation type="journal article" date="2016" name="Int. J. Syst. Evol. Microbiol.">
        <title>Lysobacter erysipheiresistens sp. nov., an antagonist of powdery mildew, isolated from tobacco-cultivated soil.</title>
        <authorList>
            <person name="Xie B."/>
            <person name="Li T."/>
            <person name="Lin X."/>
            <person name="Wang C.J."/>
            <person name="Chen Y.J."/>
            <person name="Liu W.J."/>
            <person name="Zhao Z.W."/>
        </authorList>
    </citation>
    <scope>NUCLEOTIDE SEQUENCE [LARGE SCALE GENOMIC DNA]</scope>
    <source>
        <strain evidence="1 2">RS-LYSO-3</strain>
    </source>
</reference>
<accession>A0ABU7YUN6</accession>
<keyword evidence="2" id="KW-1185">Reference proteome</keyword>
<dbReference type="Proteomes" id="UP001355056">
    <property type="component" value="Unassembled WGS sequence"/>
</dbReference>
<name>A0ABU7YUN6_9GAMM</name>
<gene>
    <name evidence="1" type="ORF">SNE34_01495</name>
</gene>
<proteinExistence type="predicted"/>
<evidence type="ECO:0000313" key="1">
    <source>
        <dbReference type="EMBL" id="MEG3182689.1"/>
    </source>
</evidence>